<organism evidence="1 2">
    <name type="scientific">Paenibacillus mesotrionivorans</name>
    <dbReference type="NCBI Taxonomy" id="3160968"/>
    <lineage>
        <taxon>Bacteria</taxon>
        <taxon>Bacillati</taxon>
        <taxon>Bacillota</taxon>
        <taxon>Bacilli</taxon>
        <taxon>Bacillales</taxon>
        <taxon>Paenibacillaceae</taxon>
        <taxon>Paenibacillus</taxon>
    </lineage>
</organism>
<sequence length="479" mass="51408">MNGMSVKAGFQKSSSLLLLVLVLLLTAAVGASPAPVQAAGPASLGIITNFAVQDSANSADWSLQYSLQTGDKQYGDQSITWTALKDPYYGWQWIQTAADSKSYTGSTLVSFKVLVRAQIYVAADKSKAVPSWLSDWYDTDDDITNSAGKTFRVYKKDVGANTSVSLGSPTAGGEMYSVMVKDLSPVGWASVNALGQNGTTGGLGGATVTATTQAELEAYAASAEPLVIRVQGTIQMSPWGARIPVKSNKTILGMGTNATLQYGGLQVTNNEKNVIIRNLTIKDSFQSWDGKLGDWDAITVQNGAHHVWVDRCTLTHMEDGLVDVVKGADYVTVSNTEFSNHNKTFAVGNDEYDNRPKVTIHHNFFNGTNQRNPRVNNSDVHVFNNYFLNLGDYGTASHNTAQVLLEANYFKNSEDITTLGDSTANVVFTSDNIKENCTGVNQTGGTTFNPASSYSYVKDSASSIPAYVLKSAGAGKIRK</sequence>
<gene>
    <name evidence="1" type="ORF">ACI1P1_04485</name>
</gene>
<name>A0ACC7NW10_9BACL</name>
<evidence type="ECO:0000313" key="2">
    <source>
        <dbReference type="Proteomes" id="UP001631969"/>
    </source>
</evidence>
<keyword evidence="2" id="KW-1185">Reference proteome</keyword>
<comment type="caution">
    <text evidence="1">The sequence shown here is derived from an EMBL/GenBank/DDBJ whole genome shotgun (WGS) entry which is preliminary data.</text>
</comment>
<protein>
    <submittedName>
        <fullName evidence="1">Polysaccharide lyase family 1 protein</fullName>
    </submittedName>
</protein>
<keyword evidence="1" id="KW-0456">Lyase</keyword>
<evidence type="ECO:0000313" key="1">
    <source>
        <dbReference type="EMBL" id="MFM9327554.1"/>
    </source>
</evidence>
<dbReference type="Proteomes" id="UP001631969">
    <property type="component" value="Unassembled WGS sequence"/>
</dbReference>
<accession>A0ACC7NW10</accession>
<dbReference type="EMBL" id="JBJURJ010000002">
    <property type="protein sequence ID" value="MFM9327554.1"/>
    <property type="molecule type" value="Genomic_DNA"/>
</dbReference>
<reference evidence="1" key="1">
    <citation type="submission" date="2024-12" db="EMBL/GenBank/DDBJ databases">
        <authorList>
            <person name="Wu N."/>
        </authorList>
    </citation>
    <scope>NUCLEOTIDE SEQUENCE</scope>
    <source>
        <strain evidence="1">P15</strain>
    </source>
</reference>
<proteinExistence type="predicted"/>